<dbReference type="EMBL" id="JBGFUD010009555">
    <property type="protein sequence ID" value="MFH4982548.1"/>
    <property type="molecule type" value="Genomic_DNA"/>
</dbReference>
<dbReference type="AlphaFoldDB" id="A0ABD6ERU5"/>
<accession>A0ABD6ERU5</accession>
<name>A0ABD6ERU5_9BILA</name>
<evidence type="ECO:0000256" key="1">
    <source>
        <dbReference type="SAM" id="MobiDB-lite"/>
    </source>
</evidence>
<evidence type="ECO:0000313" key="2">
    <source>
        <dbReference type="EMBL" id="MFH4982548.1"/>
    </source>
</evidence>
<reference evidence="2 3" key="1">
    <citation type="submission" date="2024-08" db="EMBL/GenBank/DDBJ databases">
        <title>Gnathostoma spinigerum genome.</title>
        <authorList>
            <person name="Gonzalez-Bertolin B."/>
            <person name="Monzon S."/>
            <person name="Zaballos A."/>
            <person name="Jimenez P."/>
            <person name="Dekumyoy P."/>
            <person name="Varona S."/>
            <person name="Cuesta I."/>
            <person name="Sumanam S."/>
            <person name="Adisakwattana P."/>
            <person name="Gasser R.B."/>
            <person name="Hernandez-Gonzalez A."/>
            <person name="Young N.D."/>
            <person name="Perteguer M.J."/>
        </authorList>
    </citation>
    <scope>NUCLEOTIDE SEQUENCE [LARGE SCALE GENOMIC DNA]</scope>
    <source>
        <strain evidence="2">AL3</strain>
        <tissue evidence="2">Liver</tissue>
    </source>
</reference>
<gene>
    <name evidence="2" type="ORF">AB6A40_009257</name>
</gene>
<organism evidence="2 3">
    <name type="scientific">Gnathostoma spinigerum</name>
    <dbReference type="NCBI Taxonomy" id="75299"/>
    <lineage>
        <taxon>Eukaryota</taxon>
        <taxon>Metazoa</taxon>
        <taxon>Ecdysozoa</taxon>
        <taxon>Nematoda</taxon>
        <taxon>Chromadorea</taxon>
        <taxon>Rhabditida</taxon>
        <taxon>Spirurina</taxon>
        <taxon>Gnathostomatomorpha</taxon>
        <taxon>Gnathostomatoidea</taxon>
        <taxon>Gnathostomatidae</taxon>
        <taxon>Gnathostoma</taxon>
    </lineage>
</organism>
<proteinExistence type="predicted"/>
<keyword evidence="3" id="KW-1185">Reference proteome</keyword>
<evidence type="ECO:0000313" key="3">
    <source>
        <dbReference type="Proteomes" id="UP001608902"/>
    </source>
</evidence>
<sequence>MRHPLRRPPRTVAPLGRRPTPTQKTAATQNDDEYTSSRRPNTRRKRAAEASDRRESHSDKPSVEYRRRLLAQFASTLSVLRSLERSFQISEFRKTTLPLFLLVPNLGTESTCNYGNEDESADLSLHILNFSGKIINSICIHPVTSETEADSETSHIFFSMFVKRFELRSYQLHIVP</sequence>
<comment type="caution">
    <text evidence="2">The sequence shown here is derived from an EMBL/GenBank/DDBJ whole genome shotgun (WGS) entry which is preliminary data.</text>
</comment>
<dbReference type="Proteomes" id="UP001608902">
    <property type="component" value="Unassembled WGS sequence"/>
</dbReference>
<protein>
    <submittedName>
        <fullName evidence="2">Uncharacterized protein</fullName>
    </submittedName>
</protein>
<feature type="compositionally biased region" description="Polar residues" evidence="1">
    <location>
        <begin position="20"/>
        <end position="29"/>
    </location>
</feature>
<feature type="compositionally biased region" description="Basic and acidic residues" evidence="1">
    <location>
        <begin position="47"/>
        <end position="61"/>
    </location>
</feature>
<feature type="region of interest" description="Disordered" evidence="1">
    <location>
        <begin position="1"/>
        <end position="61"/>
    </location>
</feature>